<accession>A0ABV9QUA5</accession>
<dbReference type="InterPro" id="IPR052179">
    <property type="entry name" value="DD-CPase-like"/>
</dbReference>
<gene>
    <name evidence="2" type="ORF">ACFO6Q_09730</name>
</gene>
<keyword evidence="2" id="KW-0378">Hydrolase</keyword>
<feature type="domain" description="D-alanyl-D-alanine carboxypeptidase-like core" evidence="1">
    <location>
        <begin position="64"/>
        <end position="189"/>
    </location>
</feature>
<dbReference type="InterPro" id="IPR009045">
    <property type="entry name" value="Zn_M74/Hedgehog-like"/>
</dbReference>
<keyword evidence="2" id="KW-0645">Protease</keyword>
<dbReference type="Gene3D" id="3.30.1380.10">
    <property type="match status" value="1"/>
</dbReference>
<organism evidence="2 3">
    <name type="scientific">Dokdonella ginsengisoli</name>
    <dbReference type="NCBI Taxonomy" id="363846"/>
    <lineage>
        <taxon>Bacteria</taxon>
        <taxon>Pseudomonadati</taxon>
        <taxon>Pseudomonadota</taxon>
        <taxon>Gammaproteobacteria</taxon>
        <taxon>Lysobacterales</taxon>
        <taxon>Rhodanobacteraceae</taxon>
        <taxon>Dokdonella</taxon>
    </lineage>
</organism>
<proteinExistence type="predicted"/>
<dbReference type="PANTHER" id="PTHR34385:SF1">
    <property type="entry name" value="PEPTIDOGLYCAN L-ALANYL-D-GLUTAMATE ENDOPEPTIDASE CWLK"/>
    <property type="match status" value="1"/>
</dbReference>
<keyword evidence="3" id="KW-1185">Reference proteome</keyword>
<comment type="caution">
    <text evidence="2">The sequence shown here is derived from an EMBL/GenBank/DDBJ whole genome shotgun (WGS) entry which is preliminary data.</text>
</comment>
<dbReference type="RefSeq" id="WP_380020470.1">
    <property type="nucleotide sequence ID" value="NZ_JBHSHD010000007.1"/>
</dbReference>
<dbReference type="InterPro" id="IPR003709">
    <property type="entry name" value="VanY-like_core_dom"/>
</dbReference>
<protein>
    <submittedName>
        <fullName evidence="2">D-alanyl-D-alanine carboxypeptidase family protein</fullName>
    </submittedName>
</protein>
<dbReference type="CDD" id="cd14852">
    <property type="entry name" value="LD-carboxypeptidase"/>
    <property type="match status" value="1"/>
</dbReference>
<dbReference type="GO" id="GO:0004180">
    <property type="term" value="F:carboxypeptidase activity"/>
    <property type="evidence" value="ECO:0007669"/>
    <property type="project" value="UniProtKB-KW"/>
</dbReference>
<dbReference type="SUPFAM" id="SSF55166">
    <property type="entry name" value="Hedgehog/DD-peptidase"/>
    <property type="match status" value="1"/>
</dbReference>
<sequence length="198" mass="22573">MTSSTPHAPQPPVRCDARQRSAILREAERLGVPRDYGRRRALRIVREPRELVCVGEDVHARLQWLAPRAARALARMRAAAANDGIELQLVSAFRSAEYQLGILRRKLERGQTVEEILRVSAAPGYSEHHSGRVVDLTTPGYAALEEEFERSPAFAWLTRRAREFGFVLSYPRGNRHGIAYEPWHWCWHAKRRSRSAAA</sequence>
<evidence type="ECO:0000313" key="3">
    <source>
        <dbReference type="Proteomes" id="UP001595886"/>
    </source>
</evidence>
<reference evidence="3" key="1">
    <citation type="journal article" date="2019" name="Int. J. Syst. Evol. Microbiol.">
        <title>The Global Catalogue of Microorganisms (GCM) 10K type strain sequencing project: providing services to taxonomists for standard genome sequencing and annotation.</title>
        <authorList>
            <consortium name="The Broad Institute Genomics Platform"/>
            <consortium name="The Broad Institute Genome Sequencing Center for Infectious Disease"/>
            <person name="Wu L."/>
            <person name="Ma J."/>
        </authorList>
    </citation>
    <scope>NUCLEOTIDE SEQUENCE [LARGE SCALE GENOMIC DNA]</scope>
    <source>
        <strain evidence="3">CCUG 30340</strain>
    </source>
</reference>
<evidence type="ECO:0000259" key="1">
    <source>
        <dbReference type="Pfam" id="PF02557"/>
    </source>
</evidence>
<dbReference type="PANTHER" id="PTHR34385">
    <property type="entry name" value="D-ALANYL-D-ALANINE CARBOXYPEPTIDASE"/>
    <property type="match status" value="1"/>
</dbReference>
<dbReference type="Proteomes" id="UP001595886">
    <property type="component" value="Unassembled WGS sequence"/>
</dbReference>
<dbReference type="InterPro" id="IPR058193">
    <property type="entry name" value="VanY/YodJ_core_dom"/>
</dbReference>
<dbReference type="Pfam" id="PF02557">
    <property type="entry name" value="VanY"/>
    <property type="match status" value="1"/>
</dbReference>
<name>A0ABV9QUA5_9GAMM</name>
<evidence type="ECO:0000313" key="2">
    <source>
        <dbReference type="EMBL" id="MFC4820605.1"/>
    </source>
</evidence>
<keyword evidence="2" id="KW-0121">Carboxypeptidase</keyword>
<dbReference type="EMBL" id="JBHSHD010000007">
    <property type="protein sequence ID" value="MFC4820605.1"/>
    <property type="molecule type" value="Genomic_DNA"/>
</dbReference>